<dbReference type="SUPFAM" id="SSF53335">
    <property type="entry name" value="S-adenosyl-L-methionine-dependent methyltransferases"/>
    <property type="match status" value="1"/>
</dbReference>
<dbReference type="EMBL" id="DVNG01000027">
    <property type="protein sequence ID" value="HIU49750.1"/>
    <property type="molecule type" value="Genomic_DNA"/>
</dbReference>
<keyword evidence="4" id="KW-0808">Transferase</keyword>
<reference evidence="6" key="2">
    <citation type="journal article" date="2021" name="PeerJ">
        <title>Extensive microbial diversity within the chicken gut microbiome revealed by metagenomics and culture.</title>
        <authorList>
            <person name="Gilroy R."/>
            <person name="Ravi A."/>
            <person name="Getino M."/>
            <person name="Pursley I."/>
            <person name="Horton D.L."/>
            <person name="Alikhan N.F."/>
            <person name="Baker D."/>
            <person name="Gharbi K."/>
            <person name="Hall N."/>
            <person name="Watson M."/>
            <person name="Adriaenssens E.M."/>
            <person name="Foster-Nyarko E."/>
            <person name="Jarju S."/>
            <person name="Secka A."/>
            <person name="Antonio M."/>
            <person name="Oren A."/>
            <person name="Chaudhuri R.R."/>
            <person name="La Ragione R."/>
            <person name="Hildebrand F."/>
            <person name="Pallen M.J."/>
        </authorList>
    </citation>
    <scope>NUCLEOTIDE SEQUENCE</scope>
    <source>
        <strain evidence="6">ChiGjej1B1-1684</strain>
    </source>
</reference>
<keyword evidence="3 6" id="KW-0489">Methyltransferase</keyword>
<proteinExistence type="inferred from homology"/>
<evidence type="ECO:0000256" key="2">
    <source>
        <dbReference type="ARBA" id="ARBA00022490"/>
    </source>
</evidence>
<evidence type="ECO:0000256" key="5">
    <source>
        <dbReference type="ARBA" id="ARBA00022691"/>
    </source>
</evidence>
<name>A0A9D1LX61_9FIRM</name>
<dbReference type="PANTHER" id="PTHR43648:SF1">
    <property type="entry name" value="ELECTRON TRANSFER FLAVOPROTEIN BETA SUBUNIT LYSINE METHYLTRANSFERASE"/>
    <property type="match status" value="1"/>
</dbReference>
<comment type="caution">
    <text evidence="6">The sequence shown here is derived from an EMBL/GenBank/DDBJ whole genome shotgun (WGS) entry which is preliminary data.</text>
</comment>
<evidence type="ECO:0000313" key="7">
    <source>
        <dbReference type="Proteomes" id="UP000824118"/>
    </source>
</evidence>
<dbReference type="GO" id="GO:0008276">
    <property type="term" value="F:protein methyltransferase activity"/>
    <property type="evidence" value="ECO:0007669"/>
    <property type="project" value="InterPro"/>
</dbReference>
<dbReference type="InterPro" id="IPR004498">
    <property type="entry name" value="Ribosomal_PrmA_MeTrfase"/>
</dbReference>
<evidence type="ECO:0000313" key="6">
    <source>
        <dbReference type="EMBL" id="HIU49750.1"/>
    </source>
</evidence>
<dbReference type="Proteomes" id="UP000824118">
    <property type="component" value="Unassembled WGS sequence"/>
</dbReference>
<evidence type="ECO:0000256" key="3">
    <source>
        <dbReference type="ARBA" id="ARBA00022603"/>
    </source>
</evidence>
<keyword evidence="2" id="KW-0963">Cytoplasm</keyword>
<organism evidence="6 7">
    <name type="scientific">Candidatus Limousia pullorum</name>
    <dbReference type="NCBI Taxonomy" id="2840860"/>
    <lineage>
        <taxon>Bacteria</taxon>
        <taxon>Bacillati</taxon>
        <taxon>Bacillota</taxon>
        <taxon>Clostridia</taxon>
        <taxon>Eubacteriales</taxon>
        <taxon>Oscillospiraceae</taxon>
        <taxon>Oscillospiraceae incertae sedis</taxon>
        <taxon>Candidatus Limousia</taxon>
    </lineage>
</organism>
<evidence type="ECO:0000256" key="1">
    <source>
        <dbReference type="ARBA" id="ARBA00009741"/>
    </source>
</evidence>
<dbReference type="CDD" id="cd02440">
    <property type="entry name" value="AdoMet_MTases"/>
    <property type="match status" value="1"/>
</dbReference>
<keyword evidence="6" id="KW-0689">Ribosomal protein</keyword>
<dbReference type="HAMAP" id="MF_00735">
    <property type="entry name" value="Methyltr_PrmA"/>
    <property type="match status" value="1"/>
</dbReference>
<dbReference type="NCBIfam" id="TIGR00406">
    <property type="entry name" value="prmA"/>
    <property type="match status" value="1"/>
</dbReference>
<dbReference type="Gene3D" id="3.40.50.150">
    <property type="entry name" value="Vaccinia Virus protein VP39"/>
    <property type="match status" value="1"/>
</dbReference>
<keyword evidence="5" id="KW-0949">S-adenosyl-L-methionine</keyword>
<feature type="non-terminal residue" evidence="6">
    <location>
        <position position="1"/>
    </location>
</feature>
<dbReference type="InterPro" id="IPR050078">
    <property type="entry name" value="Ribosomal_L11_MeTrfase_PrmA"/>
</dbReference>
<dbReference type="GO" id="GO:0032259">
    <property type="term" value="P:methylation"/>
    <property type="evidence" value="ECO:0007669"/>
    <property type="project" value="UniProtKB-KW"/>
</dbReference>
<reference evidence="6" key="1">
    <citation type="submission" date="2020-10" db="EMBL/GenBank/DDBJ databases">
        <authorList>
            <person name="Gilroy R."/>
        </authorList>
    </citation>
    <scope>NUCLEOTIDE SEQUENCE</scope>
    <source>
        <strain evidence="6">ChiGjej1B1-1684</strain>
    </source>
</reference>
<protein>
    <submittedName>
        <fullName evidence="6">50S ribosomal protein L11 methyltransferase</fullName>
    </submittedName>
</protein>
<evidence type="ECO:0000256" key="4">
    <source>
        <dbReference type="ARBA" id="ARBA00022679"/>
    </source>
</evidence>
<dbReference type="Pfam" id="PF06325">
    <property type="entry name" value="PrmA"/>
    <property type="match status" value="1"/>
</dbReference>
<dbReference type="GO" id="GO:0005840">
    <property type="term" value="C:ribosome"/>
    <property type="evidence" value="ECO:0007669"/>
    <property type="project" value="UniProtKB-KW"/>
</dbReference>
<keyword evidence="6" id="KW-0687">Ribonucleoprotein</keyword>
<dbReference type="InterPro" id="IPR029063">
    <property type="entry name" value="SAM-dependent_MTases_sf"/>
</dbReference>
<dbReference type="PIRSF" id="PIRSF000401">
    <property type="entry name" value="RPL11_MTase"/>
    <property type="match status" value="1"/>
</dbReference>
<dbReference type="AlphaFoldDB" id="A0A9D1LX61"/>
<accession>A0A9D1LX61</accession>
<dbReference type="PANTHER" id="PTHR43648">
    <property type="entry name" value="ELECTRON TRANSFER FLAVOPROTEIN BETA SUBUNIT LYSINE METHYLTRANSFERASE"/>
    <property type="match status" value="1"/>
</dbReference>
<sequence>HIDLIDEELLQKDRSRAIIHVYISPEENPAEAIAFLSERYTAEGIDHKIETNGCEEEDWLNNWRQYFHPTPIGEKLLIRPTWRDNYDPGERIVLNIDPGLAFGTGNHETTRLCLETLEKYIHGGEKMLDVGCGSGILAIAGLLLGAKEALGVDIDQMAVKTAEENAQINGVADRFNVVCGNLTDKVSGKYDVIAANIVADAIIMLSSGVKNFMDENTVYIMSGIIDTRRDDVVNAIKNDFEIVEEITDNGWVCLVAKAK</sequence>
<comment type="similarity">
    <text evidence="1">Belongs to the methyltransferase superfamily. PrmA family.</text>
</comment>
<gene>
    <name evidence="6" type="primary">prmA</name>
    <name evidence="6" type="ORF">IAD22_01885</name>
</gene>